<dbReference type="Gene3D" id="1.10.10.10">
    <property type="entry name" value="Winged helix-like DNA-binding domain superfamily/Winged helix DNA-binding domain"/>
    <property type="match status" value="1"/>
</dbReference>
<protein>
    <recommendedName>
        <fullName evidence="8">RNA polymerase sigma-70 domain-containing protein</fullName>
    </recommendedName>
</protein>
<comment type="caution">
    <text evidence="9">The sequence shown here is derived from an EMBL/GenBank/DDBJ whole genome shotgun (WGS) entry which is preliminary data.</text>
</comment>
<reference evidence="9" key="1">
    <citation type="submission" date="2021-05" db="EMBL/GenBank/DDBJ databases">
        <title>The genome of the haptophyte Pavlova lutheri (Diacronema luteri, Pavlovales) - a model for lipid biosynthesis in eukaryotic algae.</title>
        <authorList>
            <person name="Hulatt C.J."/>
            <person name="Posewitz M.C."/>
        </authorList>
    </citation>
    <scope>NUCLEOTIDE SEQUENCE</scope>
    <source>
        <strain evidence="9">NIVA-4/92</strain>
    </source>
</reference>
<dbReference type="OrthoDB" id="206108at2759"/>
<sequence length="495" mass="54910">MAVLVMLVAPTWQKGALPRSTRSTVAPARTRTPTRPVRATALASDIAPSTPAQAVARPAARGLEGSAARPSSSQSIGSKRTLGAPPVRQMSVAQENELITSAQFFIEQHARRRLLEQLWHRTPTNLEWAAASITFNYVDADNNGRVEASELASIVSRHFDMLCPEVFDAFDDNGEGYLDFAAYAKITASDRGHKHAPKPDAPRSKRAVGKGGTASRDDLSSELCQLSDSLSSECERLADFERQLAHGERALKYLIRANQGMVHQIARQLRPRGATPDLDDMLQDGNMGLMQAVVRFEPSSGCRLSTYSYQWIRGLIMTGLHRRLNKVNLPQVVAHDVHKLRKLLSESARRLVSVEYDELLTFGKQLNWDEGKLQKIVKASAIDTTHCFSLEAGVGNREGSDMTLGDTVTSPTTAATDDFRMTLETALSQRAERNARIIRLRFGLEDGKEHTYTQIAHKIGLSPQRVCNVVNQELRYLKDARSLRAFKDGFDYTNR</sequence>
<dbReference type="EMBL" id="JAGTXO010000008">
    <property type="protein sequence ID" value="KAG8466103.1"/>
    <property type="molecule type" value="Genomic_DNA"/>
</dbReference>
<dbReference type="PROSITE" id="PS00018">
    <property type="entry name" value="EF_HAND_1"/>
    <property type="match status" value="1"/>
</dbReference>
<dbReference type="GO" id="GO:0016987">
    <property type="term" value="F:sigma factor activity"/>
    <property type="evidence" value="ECO:0007669"/>
    <property type="project" value="UniProtKB-KW"/>
</dbReference>
<proteinExistence type="inferred from homology"/>
<evidence type="ECO:0000256" key="1">
    <source>
        <dbReference type="ARBA" id="ARBA00007788"/>
    </source>
</evidence>
<evidence type="ECO:0000256" key="6">
    <source>
        <dbReference type="ARBA" id="ARBA00023163"/>
    </source>
</evidence>
<dbReference type="InterPro" id="IPR014284">
    <property type="entry name" value="RNA_pol_sigma-70_dom"/>
</dbReference>
<dbReference type="GO" id="GO:0003677">
    <property type="term" value="F:DNA binding"/>
    <property type="evidence" value="ECO:0007669"/>
    <property type="project" value="UniProtKB-KW"/>
</dbReference>
<keyword evidence="6" id="KW-0804">Transcription</keyword>
<dbReference type="Gene3D" id="1.20.120.1810">
    <property type="match status" value="1"/>
</dbReference>
<comment type="similarity">
    <text evidence="1">Belongs to the sigma-70 factor family.</text>
</comment>
<evidence type="ECO:0000256" key="5">
    <source>
        <dbReference type="ARBA" id="ARBA00023125"/>
    </source>
</evidence>
<dbReference type="SUPFAM" id="SSF47473">
    <property type="entry name" value="EF-hand"/>
    <property type="match status" value="1"/>
</dbReference>
<dbReference type="InterPro" id="IPR013325">
    <property type="entry name" value="RNA_pol_sigma_r2"/>
</dbReference>
<keyword evidence="5" id="KW-0238">DNA-binding</keyword>
<evidence type="ECO:0000256" key="7">
    <source>
        <dbReference type="SAM" id="MobiDB-lite"/>
    </source>
</evidence>
<dbReference type="GO" id="GO:0006352">
    <property type="term" value="P:DNA-templated transcription initiation"/>
    <property type="evidence" value="ECO:0007669"/>
    <property type="project" value="InterPro"/>
</dbReference>
<evidence type="ECO:0000256" key="2">
    <source>
        <dbReference type="ARBA" id="ARBA00022837"/>
    </source>
</evidence>
<evidence type="ECO:0000259" key="8">
    <source>
        <dbReference type="PROSITE" id="PS00715"/>
    </source>
</evidence>
<dbReference type="PANTHER" id="PTHR30603:SF47">
    <property type="entry name" value="RNA POLYMERASE SIGMA FACTOR SIGD, CHLOROPLASTIC"/>
    <property type="match status" value="1"/>
</dbReference>
<evidence type="ECO:0000313" key="10">
    <source>
        <dbReference type="Proteomes" id="UP000751190"/>
    </source>
</evidence>
<dbReference type="Gene3D" id="1.10.238.10">
    <property type="entry name" value="EF-hand"/>
    <property type="match status" value="1"/>
</dbReference>
<dbReference type="InterPro" id="IPR018247">
    <property type="entry name" value="EF_Hand_1_Ca_BS"/>
</dbReference>
<keyword evidence="10" id="KW-1185">Reference proteome</keyword>
<feature type="domain" description="RNA polymerase sigma-70" evidence="8">
    <location>
        <begin position="280"/>
        <end position="293"/>
    </location>
</feature>
<dbReference type="InterPro" id="IPR013324">
    <property type="entry name" value="RNA_pol_sigma_r3/r4-like"/>
</dbReference>
<dbReference type="InterPro" id="IPR050239">
    <property type="entry name" value="Sigma-70_RNA_pol_init_factors"/>
</dbReference>
<dbReference type="SUPFAM" id="SSF88946">
    <property type="entry name" value="Sigma2 domain of RNA polymerase sigma factors"/>
    <property type="match status" value="1"/>
</dbReference>
<evidence type="ECO:0000256" key="3">
    <source>
        <dbReference type="ARBA" id="ARBA00023015"/>
    </source>
</evidence>
<accession>A0A8J6CFX3</accession>
<organism evidence="9 10">
    <name type="scientific">Diacronema lutheri</name>
    <name type="common">Unicellular marine alga</name>
    <name type="synonym">Monochrysis lutheri</name>
    <dbReference type="NCBI Taxonomy" id="2081491"/>
    <lineage>
        <taxon>Eukaryota</taxon>
        <taxon>Haptista</taxon>
        <taxon>Haptophyta</taxon>
        <taxon>Pavlovophyceae</taxon>
        <taxon>Pavlovales</taxon>
        <taxon>Pavlovaceae</taxon>
        <taxon>Diacronema</taxon>
    </lineage>
</organism>
<keyword evidence="4" id="KW-0731">Sigma factor</keyword>
<dbReference type="SUPFAM" id="SSF88659">
    <property type="entry name" value="Sigma3 and sigma4 domains of RNA polymerase sigma factors"/>
    <property type="match status" value="1"/>
</dbReference>
<name>A0A8J6CFX3_DIALT</name>
<evidence type="ECO:0000313" key="9">
    <source>
        <dbReference type="EMBL" id="KAG8466103.1"/>
    </source>
</evidence>
<evidence type="ECO:0000256" key="4">
    <source>
        <dbReference type="ARBA" id="ARBA00023082"/>
    </source>
</evidence>
<keyword evidence="2" id="KW-0106">Calcium</keyword>
<dbReference type="NCBIfam" id="TIGR02937">
    <property type="entry name" value="sigma70-ECF"/>
    <property type="match status" value="1"/>
</dbReference>
<dbReference type="PANTHER" id="PTHR30603">
    <property type="entry name" value="RNA POLYMERASE SIGMA FACTOR RPO"/>
    <property type="match status" value="1"/>
</dbReference>
<keyword evidence="3" id="KW-0805">Transcription regulation</keyword>
<dbReference type="PRINTS" id="PR00046">
    <property type="entry name" value="SIGMA70FCT"/>
</dbReference>
<dbReference type="Pfam" id="PF04542">
    <property type="entry name" value="Sigma70_r2"/>
    <property type="match status" value="1"/>
</dbReference>
<gene>
    <name evidence="9" type="ORF">KFE25_001859</name>
</gene>
<dbReference type="Proteomes" id="UP000751190">
    <property type="component" value="Unassembled WGS sequence"/>
</dbReference>
<feature type="region of interest" description="Disordered" evidence="7">
    <location>
        <begin position="49"/>
        <end position="85"/>
    </location>
</feature>
<feature type="compositionally biased region" description="Polar residues" evidence="7">
    <location>
        <begin position="69"/>
        <end position="78"/>
    </location>
</feature>
<dbReference type="InterPro" id="IPR007627">
    <property type="entry name" value="RNA_pol_sigma70_r2"/>
</dbReference>
<dbReference type="InterPro" id="IPR011992">
    <property type="entry name" value="EF-hand-dom_pair"/>
</dbReference>
<dbReference type="PROSITE" id="PS00715">
    <property type="entry name" value="SIGMA70_1"/>
    <property type="match status" value="1"/>
</dbReference>
<feature type="region of interest" description="Disordered" evidence="7">
    <location>
        <begin position="189"/>
        <end position="219"/>
    </location>
</feature>
<dbReference type="AlphaFoldDB" id="A0A8J6CFX3"/>
<dbReference type="InterPro" id="IPR000943">
    <property type="entry name" value="RNA_pol_sigma70"/>
</dbReference>
<dbReference type="InterPro" id="IPR036388">
    <property type="entry name" value="WH-like_DNA-bd_sf"/>
</dbReference>